<accession>A0A0F3GN03</accession>
<sequence length="355" mass="39527">MSKLVRFGDNIIGKSHPPYFIAEIGGNFETYEEACLLIDTAMEIGCHAVKFQTFEADTITTKDNRFNLSVTGDICQYDVFKKTQLTKEIQAGMVRYGVNKAIPVFSSPAHEKDFDFLESLDVPAYKIGSDVAVHIPLLRKVARTKKVIFLSTGMCIMDEVHDAVDTCLSEGNDNIVLFHCVSDYPCRAEEANLLAIRTLSKEFDLPVGYSDHVIGQEATLAAIALGADVVERHFKHSTNKNKGPDIILSSDENEMKYIIMASKKIRIALGTGQKQPSESEYKNRLNNRVSICTISNIPKGAVITNNNIDIRRPGTGVMPKYIDSVLGKKAARDLHNDQPLKWEDLEESTCEELSF</sequence>
<feature type="domain" description="AFP-like" evidence="1">
    <location>
        <begin position="290"/>
        <end position="348"/>
    </location>
</feature>
<evidence type="ECO:0000313" key="2">
    <source>
        <dbReference type="EMBL" id="KJU82073.1"/>
    </source>
</evidence>
<dbReference type="PANTHER" id="PTHR42966:SF1">
    <property type="entry name" value="SIALIC ACID SYNTHASE"/>
    <property type="match status" value="1"/>
</dbReference>
<dbReference type="InterPro" id="IPR051690">
    <property type="entry name" value="PseI-like"/>
</dbReference>
<reference evidence="2 3" key="1">
    <citation type="submission" date="2015-02" db="EMBL/GenBank/DDBJ databases">
        <title>Single-cell genomics of uncultivated deep-branching MTB reveals a conserved set of magnetosome genes.</title>
        <authorList>
            <person name="Kolinko S."/>
            <person name="Richter M."/>
            <person name="Glockner F.O."/>
            <person name="Brachmann A."/>
            <person name="Schuler D."/>
        </authorList>
    </citation>
    <scope>NUCLEOTIDE SEQUENCE [LARGE SCALE GENOMIC DNA]</scope>
    <source>
        <strain evidence="2">TM-1</strain>
    </source>
</reference>
<comment type="caution">
    <text evidence="2">The sequence shown here is derived from an EMBL/GenBank/DDBJ whole genome shotgun (WGS) entry which is preliminary data.</text>
</comment>
<dbReference type="EMBL" id="LACI01002428">
    <property type="protein sequence ID" value="KJU82073.1"/>
    <property type="molecule type" value="Genomic_DNA"/>
</dbReference>
<protein>
    <submittedName>
        <fullName evidence="2">Sialic acid synthase, spore coat polysaccharide biosynthesis protein spsE</fullName>
    </submittedName>
</protein>
<dbReference type="Proteomes" id="UP000033423">
    <property type="component" value="Unassembled WGS sequence"/>
</dbReference>
<dbReference type="SUPFAM" id="SSF51569">
    <property type="entry name" value="Aldolase"/>
    <property type="match status" value="1"/>
</dbReference>
<dbReference type="Gene3D" id="3.90.1210.10">
    <property type="entry name" value="Antifreeze-like/N-acetylneuraminic acid synthase C-terminal domain"/>
    <property type="match status" value="1"/>
</dbReference>
<dbReference type="PANTHER" id="PTHR42966">
    <property type="entry name" value="N-ACETYLNEURAMINATE SYNTHASE"/>
    <property type="match status" value="1"/>
</dbReference>
<evidence type="ECO:0000259" key="1">
    <source>
        <dbReference type="PROSITE" id="PS50844"/>
    </source>
</evidence>
<dbReference type="SMART" id="SM00858">
    <property type="entry name" value="SAF"/>
    <property type="match status" value="1"/>
</dbReference>
<dbReference type="InterPro" id="IPR006190">
    <property type="entry name" value="SAF_AFP_Neu5Ac"/>
</dbReference>
<dbReference type="Gene3D" id="3.20.20.70">
    <property type="entry name" value="Aldolase class I"/>
    <property type="match status" value="1"/>
</dbReference>
<gene>
    <name evidence="2" type="ORF">MBAV_005728</name>
</gene>
<proteinExistence type="predicted"/>
<dbReference type="Pfam" id="PF08666">
    <property type="entry name" value="SAF"/>
    <property type="match status" value="1"/>
</dbReference>
<dbReference type="GO" id="GO:0047444">
    <property type="term" value="F:N-acylneuraminate-9-phosphate synthase activity"/>
    <property type="evidence" value="ECO:0007669"/>
    <property type="project" value="TreeGrafter"/>
</dbReference>
<name>A0A0F3GN03_9BACT</name>
<organism evidence="2 3">
    <name type="scientific">Candidatus Magnetobacterium bavaricum</name>
    <dbReference type="NCBI Taxonomy" id="29290"/>
    <lineage>
        <taxon>Bacteria</taxon>
        <taxon>Pseudomonadati</taxon>
        <taxon>Nitrospirota</taxon>
        <taxon>Thermodesulfovibrionia</taxon>
        <taxon>Thermodesulfovibrionales</taxon>
        <taxon>Candidatus Magnetobacteriaceae</taxon>
        <taxon>Candidatus Magnetobacterium</taxon>
    </lineage>
</organism>
<dbReference type="PROSITE" id="PS50844">
    <property type="entry name" value="AFP_LIKE"/>
    <property type="match status" value="1"/>
</dbReference>
<dbReference type="CDD" id="cd11615">
    <property type="entry name" value="SAF_NeuB_like"/>
    <property type="match status" value="1"/>
</dbReference>
<dbReference type="InterPro" id="IPR013785">
    <property type="entry name" value="Aldolase_TIM"/>
</dbReference>
<dbReference type="AlphaFoldDB" id="A0A0F3GN03"/>
<keyword evidence="3" id="KW-1185">Reference proteome</keyword>
<dbReference type="Pfam" id="PF03102">
    <property type="entry name" value="NeuB"/>
    <property type="match status" value="1"/>
</dbReference>
<dbReference type="InterPro" id="IPR036732">
    <property type="entry name" value="AFP_Neu5c_C_sf"/>
</dbReference>
<dbReference type="SUPFAM" id="SSF51269">
    <property type="entry name" value="AFP III-like domain"/>
    <property type="match status" value="1"/>
</dbReference>
<dbReference type="InterPro" id="IPR013132">
    <property type="entry name" value="PseI/NeuA/B-like_N"/>
</dbReference>
<dbReference type="InterPro" id="IPR057736">
    <property type="entry name" value="SAF_PseI/NeuA/NeuB"/>
</dbReference>
<evidence type="ECO:0000313" key="3">
    <source>
        <dbReference type="Proteomes" id="UP000033423"/>
    </source>
</evidence>
<dbReference type="GO" id="GO:0016051">
    <property type="term" value="P:carbohydrate biosynthetic process"/>
    <property type="evidence" value="ECO:0007669"/>
    <property type="project" value="InterPro"/>
</dbReference>
<dbReference type="InterPro" id="IPR013974">
    <property type="entry name" value="SAF"/>
</dbReference>